<organism evidence="1 2">
    <name type="scientific">Hymenobacter caeli</name>
    <dbReference type="NCBI Taxonomy" id="2735894"/>
    <lineage>
        <taxon>Bacteria</taxon>
        <taxon>Pseudomonadati</taxon>
        <taxon>Bacteroidota</taxon>
        <taxon>Cytophagia</taxon>
        <taxon>Cytophagales</taxon>
        <taxon>Hymenobacteraceae</taxon>
        <taxon>Hymenobacter</taxon>
    </lineage>
</organism>
<comment type="caution">
    <text evidence="1">The sequence shown here is derived from an EMBL/GenBank/DDBJ whole genome shotgun (WGS) entry which is preliminary data.</text>
</comment>
<sequence length="184" mass="19195">MQKQYFEPAPDAHTYPVHFPMGGRTDETYAEVDDCRPQVQLTLFGPNELVVSAIVSFEADAPAPGAALRLLTPGVASGEVVHTLPLAQLTASTTVALSVAGLAPGRYALLADGLHNFSATAVWLVDAHAGVRINLRQESTYVFTAVAAAPGRFWLHLVPLAVAGHPAGSATGALGLASMAWARA</sequence>
<evidence type="ECO:0000313" key="1">
    <source>
        <dbReference type="EMBL" id="NRT17889.1"/>
    </source>
</evidence>
<reference evidence="1 2" key="1">
    <citation type="submission" date="2020-05" db="EMBL/GenBank/DDBJ databases">
        <title>Genomic Encyclopedia of Type Strains, Phase IV (KMG-V): Genome sequencing to study the core and pangenomes of soil and plant-associated prokaryotes.</title>
        <authorList>
            <person name="Whitman W."/>
        </authorList>
    </citation>
    <scope>NUCLEOTIDE SEQUENCE [LARGE SCALE GENOMIC DNA]</scope>
    <source>
        <strain evidence="1 2">9A</strain>
    </source>
</reference>
<proteinExistence type="predicted"/>
<dbReference type="EMBL" id="JABSNP010000003">
    <property type="protein sequence ID" value="NRT17889.1"/>
    <property type="molecule type" value="Genomic_DNA"/>
</dbReference>
<dbReference type="Proteomes" id="UP000779507">
    <property type="component" value="Unassembled WGS sequence"/>
</dbReference>
<name>A0ABX2FN22_9BACT</name>
<protein>
    <recommendedName>
        <fullName evidence="3">DUF4397 domain-containing protein</fullName>
    </recommendedName>
</protein>
<gene>
    <name evidence="1" type="ORF">HNP98_000700</name>
</gene>
<accession>A0ABX2FN22</accession>
<evidence type="ECO:0000313" key="2">
    <source>
        <dbReference type="Proteomes" id="UP000779507"/>
    </source>
</evidence>
<keyword evidence="2" id="KW-1185">Reference proteome</keyword>
<dbReference type="RefSeq" id="WP_173808669.1">
    <property type="nucleotide sequence ID" value="NZ_JABSNP010000003.1"/>
</dbReference>
<evidence type="ECO:0008006" key="3">
    <source>
        <dbReference type="Google" id="ProtNLM"/>
    </source>
</evidence>